<comment type="caution">
    <text evidence="3">The sequence shown here is derived from an EMBL/GenBank/DDBJ whole genome shotgun (WGS) entry which is preliminary data.</text>
</comment>
<gene>
    <name evidence="3" type="ORF">C3928_04795</name>
</gene>
<dbReference type="PANTHER" id="PTHR21666:SF270">
    <property type="entry name" value="MUREIN HYDROLASE ACTIVATOR ENVC"/>
    <property type="match status" value="1"/>
</dbReference>
<evidence type="ECO:0000259" key="1">
    <source>
        <dbReference type="Pfam" id="PF01551"/>
    </source>
</evidence>
<sequence>MIKIMKKLLHSLACLFILVNSAKLSYALALPENHSVNGGLTIIPIDINQKPEAYFEGKRIPVLPSPQPRQWLLIVAIPLKNTNSVQYINVTKPIKASIPFHVSEKFYNTQFLNIKDISKVDPQPEDLIRIEKETKKLTQIFANYSNANPFEKQFTAPLRGPVTSLFGLKRVYNKQPRDPHSGLDIAADQGKPVYAVNQGIVADTGDYFFTGNTVILDHGMGVFSVYAHLSKILVKTGEPVKQGQELGLVGMTGRVTGPHLHWTMVVNQTLVEPLLFVPFRKITVAPITPDKKSNKSTQDATTKS</sequence>
<dbReference type="SUPFAM" id="SSF51261">
    <property type="entry name" value="Duplicated hybrid motif"/>
    <property type="match status" value="1"/>
</dbReference>
<dbReference type="CDD" id="cd12797">
    <property type="entry name" value="M23_peptidase"/>
    <property type="match status" value="1"/>
</dbReference>
<dbReference type="AlphaFoldDB" id="A0A2S6F1P5"/>
<dbReference type="InterPro" id="IPR040487">
    <property type="entry name" value="Peptidase_M23_N"/>
</dbReference>
<dbReference type="Proteomes" id="UP000239239">
    <property type="component" value="Unassembled WGS sequence"/>
</dbReference>
<feature type="domain" description="Peptidase family M23 N-terminal" evidence="2">
    <location>
        <begin position="33"/>
        <end position="105"/>
    </location>
</feature>
<reference evidence="3 4" key="1">
    <citation type="submission" date="2018-02" db="EMBL/GenBank/DDBJ databases">
        <title>Draft genome sequences of four Legionella pneumophila clinical strains isolated in Ontario.</title>
        <authorList>
            <person name="Fortuna A."/>
            <person name="Ramnarine R."/>
            <person name="Li A."/>
            <person name="Frantz C."/>
            <person name="Mallo G."/>
        </authorList>
    </citation>
    <scope>NUCLEOTIDE SEQUENCE [LARGE SCALE GENOMIC DNA]</scope>
    <source>
        <strain evidence="3 4">LG61</strain>
    </source>
</reference>
<protein>
    <submittedName>
        <fullName evidence="3">M23 family peptidase</fullName>
    </submittedName>
</protein>
<feature type="domain" description="M23ase beta-sheet core" evidence="1">
    <location>
        <begin position="179"/>
        <end position="273"/>
    </location>
</feature>
<proteinExistence type="predicted"/>
<evidence type="ECO:0000259" key="2">
    <source>
        <dbReference type="Pfam" id="PF18421"/>
    </source>
</evidence>
<evidence type="ECO:0000313" key="3">
    <source>
        <dbReference type="EMBL" id="PPK31357.1"/>
    </source>
</evidence>
<dbReference type="Pfam" id="PF18421">
    <property type="entry name" value="Peptidase_M23_N"/>
    <property type="match status" value="1"/>
</dbReference>
<organism evidence="3 4">
    <name type="scientific">Legionella pneumophila</name>
    <dbReference type="NCBI Taxonomy" id="446"/>
    <lineage>
        <taxon>Bacteria</taxon>
        <taxon>Pseudomonadati</taxon>
        <taxon>Pseudomonadota</taxon>
        <taxon>Gammaproteobacteria</taxon>
        <taxon>Legionellales</taxon>
        <taxon>Legionellaceae</taxon>
        <taxon>Legionella</taxon>
    </lineage>
</organism>
<name>A0A2S6F1P5_LEGPN</name>
<dbReference type="PANTHER" id="PTHR21666">
    <property type="entry name" value="PEPTIDASE-RELATED"/>
    <property type="match status" value="1"/>
</dbReference>
<dbReference type="InterPro" id="IPR011055">
    <property type="entry name" value="Dup_hybrid_motif"/>
</dbReference>
<dbReference type="InterPro" id="IPR016047">
    <property type="entry name" value="M23ase_b-sheet_dom"/>
</dbReference>
<dbReference type="Gene3D" id="2.60.40.1590">
    <property type="entry name" value="Peptidoglycan hydrolase domains"/>
    <property type="match status" value="1"/>
</dbReference>
<dbReference type="OrthoDB" id="9805070at2"/>
<dbReference type="GO" id="GO:0004222">
    <property type="term" value="F:metalloendopeptidase activity"/>
    <property type="evidence" value="ECO:0007669"/>
    <property type="project" value="TreeGrafter"/>
</dbReference>
<accession>A0A2S6F1P5</accession>
<dbReference type="InterPro" id="IPR050570">
    <property type="entry name" value="Cell_wall_metabolism_enzyme"/>
</dbReference>
<dbReference type="Gene3D" id="2.70.70.10">
    <property type="entry name" value="Glucose Permease (Domain IIA)"/>
    <property type="match status" value="1"/>
</dbReference>
<evidence type="ECO:0000313" key="4">
    <source>
        <dbReference type="Proteomes" id="UP000239239"/>
    </source>
</evidence>
<dbReference type="Pfam" id="PF01551">
    <property type="entry name" value="Peptidase_M23"/>
    <property type="match status" value="1"/>
</dbReference>
<dbReference type="EMBL" id="PQWY01000010">
    <property type="protein sequence ID" value="PPK31357.1"/>
    <property type="molecule type" value="Genomic_DNA"/>
</dbReference>